<reference evidence="1 2" key="1">
    <citation type="submission" date="2018-08" db="EMBL/GenBank/DDBJ databases">
        <title>Recombination of ecologically and evolutionarily significant loci maintains genetic cohesion in the Pseudomonas syringae species complex.</title>
        <authorList>
            <person name="Dillon M."/>
            <person name="Thakur S."/>
            <person name="Almeida R.N.D."/>
            <person name="Weir B.S."/>
            <person name="Guttman D.S."/>
        </authorList>
    </citation>
    <scope>NUCLEOTIDE SEQUENCE [LARGE SCALE GENOMIC DNA]</scope>
    <source>
        <strain evidence="1 2">ICMP 12341</strain>
    </source>
</reference>
<evidence type="ECO:0000313" key="1">
    <source>
        <dbReference type="EMBL" id="RMN11092.1"/>
    </source>
</evidence>
<gene>
    <name evidence="1" type="ORF">ALQ65_02885</name>
</gene>
<sequence length="149" mass="17071">MNDIKITFRDKIKRIMLVKETIKTLILSSVELPTNVNSIGKNFILVDRTNTNYHFITQELVDYGRKFSRGNTDILPLKNSPYKVISGRVAYGKEVRACHYKAGYYLPAIIRLNEILAQAESELETTISITQTMPDEHLIKLEELLLDLA</sequence>
<dbReference type="AlphaFoldDB" id="A0A3M3JK39"/>
<comment type="caution">
    <text evidence="1">The sequence shown here is derived from an EMBL/GenBank/DDBJ whole genome shotgun (WGS) entry which is preliminary data.</text>
</comment>
<organism evidence="1 2">
    <name type="scientific">Pseudomonas syringae pv. coriandricola</name>
    <dbReference type="NCBI Taxonomy" id="264453"/>
    <lineage>
        <taxon>Bacteria</taxon>
        <taxon>Pseudomonadati</taxon>
        <taxon>Pseudomonadota</taxon>
        <taxon>Gammaproteobacteria</taxon>
        <taxon>Pseudomonadales</taxon>
        <taxon>Pseudomonadaceae</taxon>
        <taxon>Pseudomonas</taxon>
    </lineage>
</organism>
<dbReference type="EMBL" id="RBOV01000208">
    <property type="protein sequence ID" value="RMN11092.1"/>
    <property type="molecule type" value="Genomic_DNA"/>
</dbReference>
<accession>A0A3M3JK39</accession>
<dbReference type="Proteomes" id="UP000271468">
    <property type="component" value="Unassembled WGS sequence"/>
</dbReference>
<evidence type="ECO:0000313" key="2">
    <source>
        <dbReference type="Proteomes" id="UP000271468"/>
    </source>
</evidence>
<proteinExistence type="predicted"/>
<dbReference type="RefSeq" id="WP_122235055.1">
    <property type="nucleotide sequence ID" value="NZ_RBOV01000208.1"/>
</dbReference>
<name>A0A3M3JK39_9PSED</name>
<protein>
    <submittedName>
        <fullName evidence="1">Uncharacterized protein</fullName>
    </submittedName>
</protein>